<accession>A0A7S2DKR9</accession>
<protein>
    <submittedName>
        <fullName evidence="1">Uncharacterized protein</fullName>
    </submittedName>
</protein>
<gene>
    <name evidence="1" type="ORF">CBRE1094_LOCUS18320</name>
</gene>
<dbReference type="Pfam" id="PF18951">
    <property type="entry name" value="DUF5695"/>
    <property type="match status" value="1"/>
</dbReference>
<sequence length="429" mass="47281">MCCSTRTCSTLARGRYRLARHYSPPLASRASWQWYLTQAASTSVAMWTFGGKGTGTSQWGLMVGSVFERVLSDLEREIDASRGRNIDGAFGGLGNASDLEALAVQMRQIHGKRVKRWLAMAFPYGSEFPWDSTGHEEIHTWLMREQQHAAANKTVGAVLAYMALLPTWANSGSARRYWDYVINGKTSIGNEREFHHYGSTLNAVAVLDSYRAYPRRGYLLRLGMAALIGHLSNIFPSGAASMAWHGDPTLLRRDGYSGDYGIGLYGYWRSAAAYLDCSMTRGWECMYCDFLDRSTLAGTAVTCSEHVRLVPRDAFGRRLYVAPLGFTVSVEGARLVEAEFDAARRTVLLSLQKHETAPSSEASVFIRGERAFPPLPMSVAPSALRASCSGVTTNGGKEACAREGLRDGFRVRLNTGPVSITRVKIEPQI</sequence>
<dbReference type="AlphaFoldDB" id="A0A7S2DKR9"/>
<name>A0A7S2DKR9_9EUKA</name>
<proteinExistence type="predicted"/>
<reference evidence="1" key="1">
    <citation type="submission" date="2021-01" db="EMBL/GenBank/DDBJ databases">
        <authorList>
            <person name="Corre E."/>
            <person name="Pelletier E."/>
            <person name="Niang G."/>
            <person name="Scheremetjew M."/>
            <person name="Finn R."/>
            <person name="Kale V."/>
            <person name="Holt S."/>
            <person name="Cochrane G."/>
            <person name="Meng A."/>
            <person name="Brown T."/>
            <person name="Cohen L."/>
        </authorList>
    </citation>
    <scope>NUCLEOTIDE SEQUENCE</scope>
    <source>
        <strain evidence="1">UTEX LB 985</strain>
    </source>
</reference>
<evidence type="ECO:0000313" key="1">
    <source>
        <dbReference type="EMBL" id="CAD9457344.1"/>
    </source>
</evidence>
<dbReference type="EMBL" id="HBGU01033548">
    <property type="protein sequence ID" value="CAD9457344.1"/>
    <property type="molecule type" value="Transcribed_RNA"/>
</dbReference>
<dbReference type="InterPro" id="IPR043750">
    <property type="entry name" value="DUF5695"/>
</dbReference>
<organism evidence="1">
    <name type="scientific">Haptolina brevifila</name>
    <dbReference type="NCBI Taxonomy" id="156173"/>
    <lineage>
        <taxon>Eukaryota</taxon>
        <taxon>Haptista</taxon>
        <taxon>Haptophyta</taxon>
        <taxon>Prymnesiophyceae</taxon>
        <taxon>Prymnesiales</taxon>
        <taxon>Prymnesiaceae</taxon>
        <taxon>Haptolina</taxon>
    </lineage>
</organism>